<evidence type="ECO:0000256" key="1">
    <source>
        <dbReference type="SAM" id="MobiDB-lite"/>
    </source>
</evidence>
<dbReference type="Proteomes" id="UP000243499">
    <property type="component" value="Chromosome 2"/>
</dbReference>
<evidence type="ECO:0000313" key="2">
    <source>
        <dbReference type="EMBL" id="PVH65049.1"/>
    </source>
</evidence>
<dbReference type="AlphaFoldDB" id="A0A2T8KSB1"/>
<reference evidence="2" key="1">
    <citation type="submission" date="2018-04" db="EMBL/GenBank/DDBJ databases">
        <title>WGS assembly of Panicum hallii.</title>
        <authorList>
            <person name="Lovell J."/>
            <person name="Jenkins J."/>
            <person name="Lowry D."/>
            <person name="Mamidi S."/>
            <person name="Sreedasyam A."/>
            <person name="Weng X."/>
            <person name="Barry K."/>
            <person name="Bonette J."/>
            <person name="Campitelli B."/>
            <person name="Daum C."/>
            <person name="Gordon S."/>
            <person name="Gould B."/>
            <person name="Lipzen A."/>
            <person name="Macqueen A."/>
            <person name="Palacio-Mejia J."/>
            <person name="Plott C."/>
            <person name="Shakirov E."/>
            <person name="Shu S."/>
            <person name="Yoshinaga Y."/>
            <person name="Zane M."/>
            <person name="Rokhsar D."/>
            <person name="Grimwood J."/>
            <person name="Schmutz J."/>
            <person name="Juenger T."/>
        </authorList>
    </citation>
    <scope>NUCLEOTIDE SEQUENCE [LARGE SCALE GENOMIC DNA]</scope>
    <source>
        <strain evidence="2">FIL2</strain>
    </source>
</reference>
<accession>A0A2T8KSB1</accession>
<sequence length="201" mass="21652">MGGGASPRAGALAARAPPLLLRVNETFRCAGARRDWERLGAGSWTGTGTGGGGRGRAREPTRDSDGRGQRIRGRATGGASPRSHPRRCARQSSQRAPTHAAASARATSAKLPFRPRPRPGFPLGLLAPLLCNTREPSPSRVRASDKRQAALERMRAKRRASDAQRHRRHRPNTARTVLAWSFDLVQPVQSPPTGKCCYVGV</sequence>
<protein>
    <submittedName>
        <fullName evidence="2">Uncharacterized protein</fullName>
    </submittedName>
</protein>
<dbReference type="EMBL" id="CM008047">
    <property type="protein sequence ID" value="PVH65049.1"/>
    <property type="molecule type" value="Genomic_DNA"/>
</dbReference>
<name>A0A2T8KSB1_9POAL</name>
<feature type="compositionally biased region" description="Basic and acidic residues" evidence="1">
    <location>
        <begin position="142"/>
        <end position="164"/>
    </location>
</feature>
<gene>
    <name evidence="2" type="ORF">PAHAL_2G412000</name>
</gene>
<proteinExistence type="predicted"/>
<dbReference type="Gramene" id="PVH65049">
    <property type="protein sequence ID" value="PVH65049"/>
    <property type="gene ID" value="PAHAL_2G412000"/>
</dbReference>
<feature type="compositionally biased region" description="Basic and acidic residues" evidence="1">
    <location>
        <begin position="56"/>
        <end position="68"/>
    </location>
</feature>
<feature type="compositionally biased region" description="Low complexity" evidence="1">
    <location>
        <begin position="95"/>
        <end position="112"/>
    </location>
</feature>
<feature type="region of interest" description="Disordered" evidence="1">
    <location>
        <begin position="38"/>
        <end position="116"/>
    </location>
</feature>
<feature type="compositionally biased region" description="Gly residues" evidence="1">
    <location>
        <begin position="43"/>
        <end position="54"/>
    </location>
</feature>
<feature type="region of interest" description="Disordered" evidence="1">
    <location>
        <begin position="134"/>
        <end position="172"/>
    </location>
</feature>
<organism evidence="2">
    <name type="scientific">Panicum hallii</name>
    <dbReference type="NCBI Taxonomy" id="206008"/>
    <lineage>
        <taxon>Eukaryota</taxon>
        <taxon>Viridiplantae</taxon>
        <taxon>Streptophyta</taxon>
        <taxon>Embryophyta</taxon>
        <taxon>Tracheophyta</taxon>
        <taxon>Spermatophyta</taxon>
        <taxon>Magnoliopsida</taxon>
        <taxon>Liliopsida</taxon>
        <taxon>Poales</taxon>
        <taxon>Poaceae</taxon>
        <taxon>PACMAD clade</taxon>
        <taxon>Panicoideae</taxon>
        <taxon>Panicodae</taxon>
        <taxon>Paniceae</taxon>
        <taxon>Panicinae</taxon>
        <taxon>Panicum</taxon>
        <taxon>Panicum sect. Panicum</taxon>
    </lineage>
</organism>